<dbReference type="Proteomes" id="UP001271274">
    <property type="component" value="Unassembled WGS sequence"/>
</dbReference>
<protein>
    <submittedName>
        <fullName evidence="2">LuxR C-terminal-related transcriptional regulator</fullName>
    </submittedName>
</protein>
<dbReference type="PANTHER" id="PTHR34293:SF1">
    <property type="entry name" value="HTH-TYPE TRANSCRIPTIONAL REGULATOR TRMBL2"/>
    <property type="match status" value="1"/>
</dbReference>
<dbReference type="InterPro" id="IPR000792">
    <property type="entry name" value="Tscrpt_reg_LuxR_C"/>
</dbReference>
<dbReference type="Gene3D" id="1.10.10.10">
    <property type="entry name" value="Winged helix-like DNA-binding domain superfamily/Winged helix DNA-binding domain"/>
    <property type="match status" value="1"/>
</dbReference>
<dbReference type="InterPro" id="IPR016032">
    <property type="entry name" value="Sig_transdc_resp-reg_C-effctor"/>
</dbReference>
<evidence type="ECO:0000313" key="2">
    <source>
        <dbReference type="EMBL" id="MDX3700021.1"/>
    </source>
</evidence>
<dbReference type="PROSITE" id="PS50043">
    <property type="entry name" value="HTH_LUXR_2"/>
    <property type="match status" value="1"/>
</dbReference>
<dbReference type="InterPro" id="IPR051797">
    <property type="entry name" value="TrmB-like"/>
</dbReference>
<proteinExistence type="predicted"/>
<gene>
    <name evidence="2" type="ORF">PV662_09650</name>
</gene>
<dbReference type="CDD" id="cd06170">
    <property type="entry name" value="LuxR_C_like"/>
    <property type="match status" value="1"/>
</dbReference>
<dbReference type="InterPro" id="IPR036388">
    <property type="entry name" value="WH-like_DNA-bd_sf"/>
</dbReference>
<dbReference type="Pfam" id="PF00196">
    <property type="entry name" value="GerE"/>
    <property type="match status" value="1"/>
</dbReference>
<feature type="domain" description="HTH luxR-type" evidence="1">
    <location>
        <begin position="266"/>
        <end position="332"/>
    </location>
</feature>
<dbReference type="SUPFAM" id="SSF46894">
    <property type="entry name" value="C-terminal effector domain of the bipartite response regulators"/>
    <property type="match status" value="1"/>
</dbReference>
<reference evidence="2 3" key="1">
    <citation type="journal article" date="2023" name="Microb. Genom.">
        <title>Mesoterricola silvestris gen. nov., sp. nov., Mesoterricola sediminis sp. nov., Geothrix oryzae sp. nov., Geothrix edaphica sp. nov., Geothrix rubra sp. nov., and Geothrix limicola sp. nov., six novel members of Acidobacteriota isolated from soils.</title>
        <authorList>
            <person name="Weisberg A.J."/>
            <person name="Pearce E."/>
            <person name="Kramer C.G."/>
            <person name="Chang J.H."/>
            <person name="Clarke C.R."/>
        </authorList>
    </citation>
    <scope>NUCLEOTIDE SEQUENCE [LARGE SCALE GENOMIC DNA]</scope>
    <source>
        <strain evidence="2 3">ID09-01A</strain>
    </source>
</reference>
<accession>A0ABU4NAC1</accession>
<name>A0ABU4NAC1_9ACTN</name>
<dbReference type="RefSeq" id="WP_319061901.1">
    <property type="nucleotide sequence ID" value="NZ_JARAYU010000002.1"/>
</dbReference>
<dbReference type="SMART" id="SM00421">
    <property type="entry name" value="HTH_LUXR"/>
    <property type="match status" value="1"/>
</dbReference>
<evidence type="ECO:0000259" key="1">
    <source>
        <dbReference type="PROSITE" id="PS50043"/>
    </source>
</evidence>
<sequence>MHCRNLKGAGMCGESDIRGGAKTHAVVCGEGIEFYRTALLAGRVPRADAPGCVVAFGLVAPAVDDPESLVPIPPSVATAALAHPMERLILEQRQALAAVQASMSQAESVYRTARRMESESSQRLTPAPAITAALDEAIRGTRNELLTAHPGGRRPEEVLLKALPRTLEAHRKGVKQRTLYQHTVRAHGPTLDYIKQVTDLGVEVRTVDEVFDRMIICDRALAFIPDMGKDHGTHALKVTDPGVVHFLVSAFEYAWERAKPVVYEHDQQRPPLLTDETRLHVLRLMVDGYTDAAIAGRLGISARTVASHLKKVGDLLGSNSRAQLAYLTAKSGLLENGAPADCDCERQS</sequence>
<evidence type="ECO:0000313" key="3">
    <source>
        <dbReference type="Proteomes" id="UP001271274"/>
    </source>
</evidence>
<keyword evidence="3" id="KW-1185">Reference proteome</keyword>
<comment type="caution">
    <text evidence="2">The sequence shown here is derived from an EMBL/GenBank/DDBJ whole genome shotgun (WGS) entry which is preliminary data.</text>
</comment>
<dbReference type="EMBL" id="JARAYU010000002">
    <property type="protein sequence ID" value="MDX3700021.1"/>
    <property type="molecule type" value="Genomic_DNA"/>
</dbReference>
<organism evidence="2 3">
    <name type="scientific">Streptomyces europaeiscabiei</name>
    <dbReference type="NCBI Taxonomy" id="146819"/>
    <lineage>
        <taxon>Bacteria</taxon>
        <taxon>Bacillati</taxon>
        <taxon>Actinomycetota</taxon>
        <taxon>Actinomycetes</taxon>
        <taxon>Kitasatosporales</taxon>
        <taxon>Streptomycetaceae</taxon>
        <taxon>Streptomyces</taxon>
    </lineage>
</organism>
<dbReference type="PANTHER" id="PTHR34293">
    <property type="entry name" value="HTH-TYPE TRANSCRIPTIONAL REGULATOR TRMBL2"/>
    <property type="match status" value="1"/>
</dbReference>